<protein>
    <recommendedName>
        <fullName evidence="2">protein-glutamate O-methyltransferase</fullName>
        <ecNumber evidence="2">2.1.1.80</ecNumber>
    </recommendedName>
</protein>
<reference evidence="7 8" key="1">
    <citation type="submission" date="2019-08" db="EMBL/GenBank/DDBJ databases">
        <title>Deep-cultivation of Planctomycetes and their phenomic and genomic characterization uncovers novel biology.</title>
        <authorList>
            <person name="Wiegand S."/>
            <person name="Jogler M."/>
            <person name="Boedeker C."/>
            <person name="Pinto D."/>
            <person name="Vollmers J."/>
            <person name="Rivas-Marin E."/>
            <person name="Kohn T."/>
            <person name="Peeters S.H."/>
            <person name="Heuer A."/>
            <person name="Rast P."/>
            <person name="Oberbeckmann S."/>
            <person name="Bunk B."/>
            <person name="Jeske O."/>
            <person name="Meyerdierks A."/>
            <person name="Storesund J.E."/>
            <person name="Kallscheuer N."/>
            <person name="Luecker S."/>
            <person name="Lage O.M."/>
            <person name="Pohl T."/>
            <person name="Merkel B.J."/>
            <person name="Hornburger P."/>
            <person name="Mueller R.-W."/>
            <person name="Bruemmer F."/>
            <person name="Labrenz M."/>
            <person name="Spormann A.M."/>
            <person name="Op Den Camp H."/>
            <person name="Overmann J."/>
            <person name="Amann R."/>
            <person name="Jetten M.S.M."/>
            <person name="Mascher T."/>
            <person name="Medema M.H."/>
            <person name="Devos D.P."/>
            <person name="Kaster A.-K."/>
            <person name="Ovreas L."/>
            <person name="Rohde M."/>
            <person name="Galperin M.Y."/>
            <person name="Jogler C."/>
        </authorList>
    </citation>
    <scope>NUCLEOTIDE SEQUENCE [LARGE SCALE GENOMIC DNA]</scope>
    <source>
        <strain evidence="7 8">LF1</strain>
    </source>
</reference>
<dbReference type="SMART" id="SM00138">
    <property type="entry name" value="MeTrc"/>
    <property type="match status" value="1"/>
</dbReference>
<sequence length="279" mass="32665">MITLTEEQFKRFQALIYKHSGIRLDDRKQTLLRSRLQRRLRQIDMDDVDQYYRIVTTPNRRDELQALIDVVTTNETSFFRTESHFQWFSDSFLMDAIRDGKKGLRQKSLRLWSAACSVGAEPYTLLFCMHEKRAVLDGWNIEILASDLSTDTLATAQSGRFKKRLIDGLDDKQTKRFFREIEGFQPEYEVRPEFAEKIDFFQHNLMDRLRKPPMDCIFLRNVLIYFDDVSKQKVIANIAETLVPGGYLVIGPSEGIYGLDNPLTKISTFLYQKPPIEKT</sequence>
<comment type="caution">
    <text evidence="7">The sequence shown here is derived from an EMBL/GenBank/DDBJ whole genome shotgun (WGS) entry which is preliminary data.</text>
</comment>
<comment type="catalytic activity">
    <reaction evidence="1">
        <text>L-glutamyl-[protein] + S-adenosyl-L-methionine = [protein]-L-glutamate 5-O-methyl ester + S-adenosyl-L-homocysteine</text>
        <dbReference type="Rhea" id="RHEA:24452"/>
        <dbReference type="Rhea" id="RHEA-COMP:10208"/>
        <dbReference type="Rhea" id="RHEA-COMP:10311"/>
        <dbReference type="ChEBI" id="CHEBI:29973"/>
        <dbReference type="ChEBI" id="CHEBI:57856"/>
        <dbReference type="ChEBI" id="CHEBI:59789"/>
        <dbReference type="ChEBI" id="CHEBI:82795"/>
        <dbReference type="EC" id="2.1.1.80"/>
    </reaction>
</comment>
<dbReference type="InterPro" id="IPR022642">
    <property type="entry name" value="CheR_C"/>
</dbReference>
<evidence type="ECO:0000256" key="3">
    <source>
        <dbReference type="ARBA" id="ARBA00022603"/>
    </source>
</evidence>
<gene>
    <name evidence="7" type="primary">cheR_2</name>
    <name evidence="7" type="ORF">LF1_49410</name>
</gene>
<dbReference type="SUPFAM" id="SSF47757">
    <property type="entry name" value="Chemotaxis receptor methyltransferase CheR, N-terminal domain"/>
    <property type="match status" value="1"/>
</dbReference>
<dbReference type="GO" id="GO:0008983">
    <property type="term" value="F:protein-glutamate O-methyltransferase activity"/>
    <property type="evidence" value="ECO:0007669"/>
    <property type="project" value="UniProtKB-EC"/>
</dbReference>
<evidence type="ECO:0000256" key="2">
    <source>
        <dbReference type="ARBA" id="ARBA00012534"/>
    </source>
</evidence>
<dbReference type="Gene3D" id="1.10.155.10">
    <property type="entry name" value="Chemotaxis receptor methyltransferase CheR, N-terminal domain"/>
    <property type="match status" value="1"/>
</dbReference>
<dbReference type="RefSeq" id="WP_068264713.1">
    <property type="nucleotide sequence ID" value="NZ_LWSK01000067.1"/>
</dbReference>
<keyword evidence="3 7" id="KW-0489">Methyltransferase</keyword>
<dbReference type="InterPro" id="IPR036804">
    <property type="entry name" value="CheR_N_sf"/>
</dbReference>
<dbReference type="InterPro" id="IPR050903">
    <property type="entry name" value="Bact_Chemotaxis_MeTrfase"/>
</dbReference>
<dbReference type="EC" id="2.1.1.80" evidence="2"/>
<evidence type="ECO:0000256" key="1">
    <source>
        <dbReference type="ARBA" id="ARBA00001541"/>
    </source>
</evidence>
<organism evidence="7 8">
    <name type="scientific">Rubripirellula obstinata</name>
    <dbReference type="NCBI Taxonomy" id="406547"/>
    <lineage>
        <taxon>Bacteria</taxon>
        <taxon>Pseudomonadati</taxon>
        <taxon>Planctomycetota</taxon>
        <taxon>Planctomycetia</taxon>
        <taxon>Pirellulales</taxon>
        <taxon>Pirellulaceae</taxon>
        <taxon>Rubripirellula</taxon>
    </lineage>
</organism>
<dbReference type="Gene3D" id="3.40.50.150">
    <property type="entry name" value="Vaccinia Virus protein VP39"/>
    <property type="match status" value="1"/>
</dbReference>
<dbReference type="PANTHER" id="PTHR24422">
    <property type="entry name" value="CHEMOTAXIS PROTEIN METHYLTRANSFERASE"/>
    <property type="match status" value="1"/>
</dbReference>
<dbReference type="PANTHER" id="PTHR24422:SF19">
    <property type="entry name" value="CHEMOTAXIS PROTEIN METHYLTRANSFERASE"/>
    <property type="match status" value="1"/>
</dbReference>
<dbReference type="InterPro" id="IPR029063">
    <property type="entry name" value="SAM-dependent_MTases_sf"/>
</dbReference>
<dbReference type="PRINTS" id="PR00996">
    <property type="entry name" value="CHERMTFRASE"/>
</dbReference>
<dbReference type="EMBL" id="VRLW01000001">
    <property type="protein sequence ID" value="KAA1262377.1"/>
    <property type="molecule type" value="Genomic_DNA"/>
</dbReference>
<accession>A0A5B1CMG4</accession>
<keyword evidence="5" id="KW-0949">S-adenosyl-L-methionine</keyword>
<dbReference type="InterPro" id="IPR000780">
    <property type="entry name" value="CheR_MeTrfase"/>
</dbReference>
<dbReference type="Pfam" id="PF03705">
    <property type="entry name" value="CheR_N"/>
    <property type="match status" value="1"/>
</dbReference>
<dbReference type="Pfam" id="PF01739">
    <property type="entry name" value="CheR"/>
    <property type="match status" value="1"/>
</dbReference>
<evidence type="ECO:0000313" key="8">
    <source>
        <dbReference type="Proteomes" id="UP000322699"/>
    </source>
</evidence>
<proteinExistence type="predicted"/>
<evidence type="ECO:0000256" key="5">
    <source>
        <dbReference type="ARBA" id="ARBA00022691"/>
    </source>
</evidence>
<dbReference type="AlphaFoldDB" id="A0A5B1CMG4"/>
<dbReference type="GO" id="GO:0032259">
    <property type="term" value="P:methylation"/>
    <property type="evidence" value="ECO:0007669"/>
    <property type="project" value="UniProtKB-KW"/>
</dbReference>
<dbReference type="SUPFAM" id="SSF53335">
    <property type="entry name" value="S-adenosyl-L-methionine-dependent methyltransferases"/>
    <property type="match status" value="1"/>
</dbReference>
<dbReference type="PIRSF" id="PIRSF000410">
    <property type="entry name" value="CheR"/>
    <property type="match status" value="1"/>
</dbReference>
<feature type="domain" description="CheR-type methyltransferase" evidence="6">
    <location>
        <begin position="1"/>
        <end position="269"/>
    </location>
</feature>
<keyword evidence="8" id="KW-1185">Reference proteome</keyword>
<dbReference type="InterPro" id="IPR026024">
    <property type="entry name" value="Chemotaxis_MeTrfase_CheR"/>
</dbReference>
<evidence type="ECO:0000259" key="6">
    <source>
        <dbReference type="PROSITE" id="PS50123"/>
    </source>
</evidence>
<evidence type="ECO:0000313" key="7">
    <source>
        <dbReference type="EMBL" id="KAA1262377.1"/>
    </source>
</evidence>
<name>A0A5B1CMG4_9BACT</name>
<dbReference type="InterPro" id="IPR022641">
    <property type="entry name" value="CheR_N"/>
</dbReference>
<evidence type="ECO:0000256" key="4">
    <source>
        <dbReference type="ARBA" id="ARBA00022679"/>
    </source>
</evidence>
<dbReference type="Proteomes" id="UP000322699">
    <property type="component" value="Unassembled WGS sequence"/>
</dbReference>
<dbReference type="OrthoDB" id="288469at2"/>
<keyword evidence="4 7" id="KW-0808">Transferase</keyword>
<dbReference type="PROSITE" id="PS50123">
    <property type="entry name" value="CHER"/>
    <property type="match status" value="1"/>
</dbReference>